<name>A0ABS6EUV3_9FIRM</name>
<keyword evidence="1" id="KW-0175">Coiled coil</keyword>
<reference evidence="2 3" key="1">
    <citation type="submission" date="2021-06" db="EMBL/GenBank/DDBJ databases">
        <authorList>
            <person name="Sun Q."/>
            <person name="Li D."/>
        </authorList>
    </citation>
    <scope>NUCLEOTIDE SEQUENCE [LARGE SCALE GENOMIC DNA]</scope>
    <source>
        <strain evidence="2 3">MSJd-7</strain>
    </source>
</reference>
<organism evidence="2 3">
    <name type="scientific">Butyricicoccus intestinisimiae</name>
    <dbReference type="NCBI Taxonomy" id="2841509"/>
    <lineage>
        <taxon>Bacteria</taxon>
        <taxon>Bacillati</taxon>
        <taxon>Bacillota</taxon>
        <taxon>Clostridia</taxon>
        <taxon>Eubacteriales</taxon>
        <taxon>Butyricicoccaceae</taxon>
        <taxon>Butyricicoccus</taxon>
    </lineage>
</organism>
<dbReference type="RefSeq" id="WP_216471061.1">
    <property type="nucleotide sequence ID" value="NZ_JAHLQI010000007.1"/>
</dbReference>
<evidence type="ECO:0000313" key="3">
    <source>
        <dbReference type="Proteomes" id="UP000783588"/>
    </source>
</evidence>
<dbReference type="EMBL" id="JAHLQI010000007">
    <property type="protein sequence ID" value="MBU5491352.1"/>
    <property type="molecule type" value="Genomic_DNA"/>
</dbReference>
<gene>
    <name evidence="2" type="ORF">KQI75_12110</name>
</gene>
<evidence type="ECO:0000313" key="2">
    <source>
        <dbReference type="EMBL" id="MBU5491352.1"/>
    </source>
</evidence>
<accession>A0ABS6EUV3</accession>
<dbReference type="Proteomes" id="UP000783588">
    <property type="component" value="Unassembled WGS sequence"/>
</dbReference>
<protein>
    <recommendedName>
        <fullName evidence="4">LXG domain-containing protein</fullName>
    </recommendedName>
</protein>
<feature type="coiled-coil region" evidence="1">
    <location>
        <begin position="47"/>
        <end position="74"/>
    </location>
</feature>
<sequence length="213" mass="23452">MTEESMNIHKALCELKILDDRIHNAINTNNFVVAVNKTANQIDGVSIEQYADNIKAANQKIQSLIARRSAIKRAVVLSNATTEITVAGRTMTVAEAIDERNNGIALRKSYLTALAASYHSADCELERNSGENLQNKCEAYIQSLFGVSDNAVNPDAVAALKQDYMRTHEYMLVDPIGVLNTVSTQQEYCDNFFAEVDSALSTSNALTVINIKY</sequence>
<keyword evidence="3" id="KW-1185">Reference proteome</keyword>
<evidence type="ECO:0008006" key="4">
    <source>
        <dbReference type="Google" id="ProtNLM"/>
    </source>
</evidence>
<comment type="caution">
    <text evidence="2">The sequence shown here is derived from an EMBL/GenBank/DDBJ whole genome shotgun (WGS) entry which is preliminary data.</text>
</comment>
<proteinExistence type="predicted"/>
<evidence type="ECO:0000256" key="1">
    <source>
        <dbReference type="SAM" id="Coils"/>
    </source>
</evidence>